<gene>
    <name evidence="9" type="ORF">VV02_03640</name>
</gene>
<protein>
    <submittedName>
        <fullName evidence="9">Membrane protein</fullName>
    </submittedName>
</protein>
<evidence type="ECO:0000256" key="1">
    <source>
        <dbReference type="ARBA" id="ARBA00004651"/>
    </source>
</evidence>
<keyword evidence="2" id="KW-1003">Cell membrane</keyword>
<evidence type="ECO:0000256" key="2">
    <source>
        <dbReference type="ARBA" id="ARBA00022475"/>
    </source>
</evidence>
<dbReference type="Pfam" id="PF03176">
    <property type="entry name" value="MMPL"/>
    <property type="match status" value="2"/>
</dbReference>
<evidence type="ECO:0000313" key="9">
    <source>
        <dbReference type="EMBL" id="AKU15164.1"/>
    </source>
</evidence>
<accession>A0A0K1JEN5</accession>
<comment type="subcellular location">
    <subcellularLocation>
        <location evidence="1">Cell membrane</location>
        <topology evidence="1">Multi-pass membrane protein</topology>
    </subcellularLocation>
</comment>
<feature type="transmembrane region" description="Helical" evidence="7">
    <location>
        <begin position="508"/>
        <end position="528"/>
    </location>
</feature>
<name>A0A0K1JEN5_9MICO</name>
<dbReference type="Proteomes" id="UP000066480">
    <property type="component" value="Chromosome"/>
</dbReference>
<evidence type="ECO:0000256" key="5">
    <source>
        <dbReference type="ARBA" id="ARBA00023136"/>
    </source>
</evidence>
<dbReference type="AlphaFoldDB" id="A0A0K1JEN5"/>
<keyword evidence="5 7" id="KW-0472">Membrane</keyword>
<organism evidence="9 10">
    <name type="scientific">Luteipulveratus mongoliensis</name>
    <dbReference type="NCBI Taxonomy" id="571913"/>
    <lineage>
        <taxon>Bacteria</taxon>
        <taxon>Bacillati</taxon>
        <taxon>Actinomycetota</taxon>
        <taxon>Actinomycetes</taxon>
        <taxon>Micrococcales</taxon>
        <taxon>Dermacoccaceae</taxon>
        <taxon>Luteipulveratus</taxon>
    </lineage>
</organism>
<feature type="transmembrane region" description="Helical" evidence="7">
    <location>
        <begin position="628"/>
        <end position="647"/>
    </location>
</feature>
<dbReference type="RefSeq" id="WP_052589891.1">
    <property type="nucleotide sequence ID" value="NZ_CP011112.1"/>
</dbReference>
<dbReference type="InterPro" id="IPR004869">
    <property type="entry name" value="MMPL_dom"/>
</dbReference>
<feature type="transmembrane region" description="Helical" evidence="7">
    <location>
        <begin position="311"/>
        <end position="333"/>
    </location>
</feature>
<dbReference type="OrthoDB" id="7051771at2"/>
<dbReference type="STRING" id="571913.VV02_03640"/>
<feature type="transmembrane region" description="Helical" evidence="7">
    <location>
        <begin position="579"/>
        <end position="602"/>
    </location>
</feature>
<proteinExistence type="predicted"/>
<evidence type="ECO:0000256" key="7">
    <source>
        <dbReference type="SAM" id="Phobius"/>
    </source>
</evidence>
<dbReference type="EMBL" id="CP011112">
    <property type="protein sequence ID" value="AKU15164.1"/>
    <property type="molecule type" value="Genomic_DNA"/>
</dbReference>
<dbReference type="KEGG" id="lmoi:VV02_03640"/>
<dbReference type="InterPro" id="IPR050545">
    <property type="entry name" value="Mycobact_MmpL"/>
</dbReference>
<feature type="transmembrane region" description="Helical" evidence="7">
    <location>
        <begin position="232"/>
        <end position="252"/>
    </location>
</feature>
<evidence type="ECO:0000259" key="8">
    <source>
        <dbReference type="PROSITE" id="PS50156"/>
    </source>
</evidence>
<keyword evidence="4 7" id="KW-1133">Transmembrane helix</keyword>
<keyword evidence="3 7" id="KW-0812">Transmembrane</keyword>
<dbReference type="PANTHER" id="PTHR33406">
    <property type="entry name" value="MEMBRANE PROTEIN MJ1562-RELATED"/>
    <property type="match status" value="1"/>
</dbReference>
<feature type="transmembrane region" description="Helical" evidence="7">
    <location>
        <begin position="14"/>
        <end position="31"/>
    </location>
</feature>
<evidence type="ECO:0000256" key="3">
    <source>
        <dbReference type="ARBA" id="ARBA00022692"/>
    </source>
</evidence>
<dbReference type="PANTHER" id="PTHR33406:SF13">
    <property type="entry name" value="MEMBRANE PROTEIN YDFJ"/>
    <property type="match status" value="1"/>
</dbReference>
<reference evidence="9 10" key="1">
    <citation type="submission" date="2015-03" db="EMBL/GenBank/DDBJ databases">
        <title>Luteipulveratus halotolerans sp. nov., a novel actinobacterium (Dermacoccaceae) from Sarawak, Malaysia.</title>
        <authorList>
            <person name="Juboi H."/>
            <person name="Basik A."/>
            <person name="Shamsul S.S."/>
            <person name="Arnold P."/>
            <person name="Schmitt E.K."/>
            <person name="Sanglier J.-J."/>
            <person name="Yeo T."/>
        </authorList>
    </citation>
    <scope>NUCLEOTIDE SEQUENCE [LARGE SCALE GENOMIC DNA]</scope>
    <source>
        <strain evidence="9 10">MN07-A0370</strain>
    </source>
</reference>
<dbReference type="InterPro" id="IPR000731">
    <property type="entry name" value="SSD"/>
</dbReference>
<dbReference type="Gene3D" id="1.20.1640.10">
    <property type="entry name" value="Multidrug efflux transporter AcrB transmembrane domain"/>
    <property type="match status" value="2"/>
</dbReference>
<dbReference type="PATRIC" id="fig|571913.6.peg.748"/>
<feature type="transmembrane region" description="Helical" evidence="7">
    <location>
        <begin position="540"/>
        <end position="559"/>
    </location>
</feature>
<feature type="transmembrane region" description="Helical" evidence="7">
    <location>
        <begin position="273"/>
        <end position="299"/>
    </location>
</feature>
<evidence type="ECO:0000256" key="6">
    <source>
        <dbReference type="SAM" id="MobiDB-lite"/>
    </source>
</evidence>
<dbReference type="SUPFAM" id="SSF82866">
    <property type="entry name" value="Multidrug efflux transporter AcrB transmembrane domain"/>
    <property type="match status" value="2"/>
</dbReference>
<dbReference type="GO" id="GO:0005886">
    <property type="term" value="C:plasma membrane"/>
    <property type="evidence" value="ECO:0007669"/>
    <property type="project" value="UniProtKB-SubCell"/>
</dbReference>
<feature type="region of interest" description="Disordered" evidence="6">
    <location>
        <begin position="703"/>
        <end position="722"/>
    </location>
</feature>
<dbReference type="PROSITE" id="PS50156">
    <property type="entry name" value="SSD"/>
    <property type="match status" value="1"/>
</dbReference>
<keyword evidence="10" id="KW-1185">Reference proteome</keyword>
<evidence type="ECO:0000256" key="4">
    <source>
        <dbReference type="ARBA" id="ARBA00022989"/>
    </source>
</evidence>
<evidence type="ECO:0000313" key="10">
    <source>
        <dbReference type="Proteomes" id="UP000066480"/>
    </source>
</evidence>
<feature type="domain" description="SSD" evidence="8">
    <location>
        <begin position="198"/>
        <end position="332"/>
    </location>
</feature>
<feature type="transmembrane region" description="Helical" evidence="7">
    <location>
        <begin position="193"/>
        <end position="226"/>
    </location>
</feature>
<sequence>MGRWAEFVLHHRRWVMLFWALVVAVGIFASGKTTDRMTADFSLPGQPGSEAATKIVKEFGNGGDTSPFLLAVTMPEGQTVAGHEADVARAFAAVGTQVPGLRILDEANTGDQAAFRTTDGRTAYAMAFWPFDPHDASFSLPTDAMTKALVSATPPGATAGVTGLDALAAGDDQGGGAGVLAETMLGAIGALAVLLFVFASFMAFLPLVVAAVSILATFVMLLPLTYLTDVSFIVQFLVALVGLGVAIDYSLLLVTRWREERDHGRDNEEAVKVAMATAGHAVLFSGVTVAIGLLALIVLPVPFMRSVGLGGALIPVAAVFATLTLTPALLGGIGPRIDWPKIRHENTASRVWSGWARGIVHHRVLAAGTALVALLVLTGVFFGIKIGQSASDSLATNGPAYQTFQTLKGGGASTGNLTPIEVLTETSKAKDVAASLAKVEGIKSALVPTGPANNRSGHTVVVLIPNQETVNSKSIDVVKRVKVTADGTPGVLGVTGIGAAQIDFLKGVYGNFPLMLLVIALITYVLLVRAFRSLLLPLKAVLLNLISLAATYGLMVLFWQYGFGSDAVFGIQETGAITFWIPLMVFAFLFGLSMDYEVFILSRVREEYDKGRSTDAAVIEGIGRTGRLVTSAALILFLSFAALASGPGTDLKVMATGLGFGILLDATIVRSLLVPSLVSLFGDWNWYLPVGIARVLRVEPSYPHPKQDEPEPEPEPLAPVAV</sequence>
<feature type="transmembrane region" description="Helical" evidence="7">
    <location>
        <begin position="364"/>
        <end position="384"/>
    </location>
</feature>